<gene>
    <name evidence="3" type="ordered locus">BATR1942_17200</name>
</gene>
<proteinExistence type="predicted"/>
<dbReference type="PROSITE" id="PS51201">
    <property type="entry name" value="RCK_N"/>
    <property type="match status" value="1"/>
</dbReference>
<dbReference type="PANTHER" id="PTHR43833:SF7">
    <property type="entry name" value="KTR SYSTEM POTASSIUM UPTAKE PROTEIN C"/>
    <property type="match status" value="1"/>
</dbReference>
<dbReference type="SUPFAM" id="SSF51735">
    <property type="entry name" value="NAD(P)-binding Rossmann-fold domains"/>
    <property type="match status" value="1"/>
</dbReference>
<dbReference type="Gene3D" id="3.30.70.1450">
    <property type="entry name" value="Regulator of K+ conductance, C-terminal domain"/>
    <property type="match status" value="1"/>
</dbReference>
<dbReference type="Proteomes" id="UP000006867">
    <property type="component" value="Chromosome"/>
</dbReference>
<keyword evidence="4" id="KW-1185">Reference proteome</keyword>
<dbReference type="PANTHER" id="PTHR43833">
    <property type="entry name" value="POTASSIUM CHANNEL PROTEIN 2-RELATED-RELATED"/>
    <property type="match status" value="1"/>
</dbReference>
<dbReference type="SUPFAM" id="SSF116726">
    <property type="entry name" value="TrkA C-terminal domain-like"/>
    <property type="match status" value="1"/>
</dbReference>
<feature type="domain" description="RCK N-terminal" evidence="1">
    <location>
        <begin position="5"/>
        <end position="121"/>
    </location>
</feature>
<dbReference type="PROSITE" id="PS51202">
    <property type="entry name" value="RCK_C"/>
    <property type="match status" value="1"/>
</dbReference>
<evidence type="ECO:0000313" key="3">
    <source>
        <dbReference type="EMBL" id="ADP34359.1"/>
    </source>
</evidence>
<evidence type="ECO:0000259" key="2">
    <source>
        <dbReference type="PROSITE" id="PS51202"/>
    </source>
</evidence>
<dbReference type="Pfam" id="PF02254">
    <property type="entry name" value="TrkA_N"/>
    <property type="match status" value="1"/>
</dbReference>
<evidence type="ECO:0000259" key="1">
    <source>
        <dbReference type="PROSITE" id="PS51201"/>
    </source>
</evidence>
<protein>
    <submittedName>
        <fullName evidence="3">Potassium uptake protein</fullName>
    </submittedName>
</protein>
<dbReference type="InterPro" id="IPR036721">
    <property type="entry name" value="RCK_C_sf"/>
</dbReference>
<name>A0ABM5M2G7_BACA1</name>
<dbReference type="InterPro" id="IPR036291">
    <property type="entry name" value="NAD(P)-bd_dom_sf"/>
</dbReference>
<sequence>MGKKKKQFAIIGLGRFGGSICKELYEMGHEVLAIDMNEDKVNAYAPYSTQTIHANAAEENVLKALGIRNFEYVIVAIGADIQTSILTTLFLKEMNIKNVWVKAQNHYHHKVLEKVGADRIIHPEKDMGVRVAQRLADEKILDYIELSEDYSVVELRATRKLHDKTILELDVRAKYGCTILAVNKEGKVEVAPNPETRIEENNCFVVLGRKRDIQRFEDEGISAAF</sequence>
<organism evidence="3 4">
    <name type="scientific">Bacillus atrophaeus (strain 1942)</name>
    <dbReference type="NCBI Taxonomy" id="720555"/>
    <lineage>
        <taxon>Bacteria</taxon>
        <taxon>Bacillati</taxon>
        <taxon>Bacillota</taxon>
        <taxon>Bacilli</taxon>
        <taxon>Bacillales</taxon>
        <taxon>Bacillaceae</taxon>
        <taxon>Bacillus</taxon>
    </lineage>
</organism>
<dbReference type="Pfam" id="PF02080">
    <property type="entry name" value="TrkA_C"/>
    <property type="match status" value="1"/>
</dbReference>
<dbReference type="EMBL" id="CP002207">
    <property type="protein sequence ID" value="ADP34359.1"/>
    <property type="molecule type" value="Genomic_DNA"/>
</dbReference>
<dbReference type="InterPro" id="IPR050721">
    <property type="entry name" value="Trk_Ktr_HKT_K-transport"/>
</dbReference>
<dbReference type="InterPro" id="IPR006037">
    <property type="entry name" value="RCK_C"/>
</dbReference>
<dbReference type="RefSeq" id="WP_003326362.1">
    <property type="nucleotide sequence ID" value="NC_014639.1"/>
</dbReference>
<evidence type="ECO:0000313" key="4">
    <source>
        <dbReference type="Proteomes" id="UP000006867"/>
    </source>
</evidence>
<accession>A0ABM5M2G7</accession>
<dbReference type="InterPro" id="IPR003148">
    <property type="entry name" value="RCK_N"/>
</dbReference>
<reference evidence="3 4" key="1">
    <citation type="journal article" date="2011" name="Front. Microbiol.">
        <title>Genomic signatures of strain selection and enhancement in Bacillus atrophaeus var. globigii, a historical biowarfare simulant.</title>
        <authorList>
            <person name="Gibbons H.S."/>
            <person name="Broomall S.M."/>
            <person name="McNew L.A."/>
            <person name="Daligault H."/>
            <person name="Chapman C."/>
            <person name="Bruce D."/>
            <person name="Karavis M."/>
            <person name="Krepps M."/>
            <person name="McGregor P.A."/>
            <person name="Hong C."/>
            <person name="Park K.H."/>
            <person name="Akmal A."/>
            <person name="Feldman A."/>
            <person name="Lin J.S."/>
            <person name="Chang W.E."/>
            <person name="Higgs B.W."/>
            <person name="Demirev P."/>
            <person name="Lindquist J."/>
            <person name="Liem A."/>
            <person name="Fochler E."/>
            <person name="Read T.D."/>
            <person name="Tapia R."/>
            <person name="Johnson S."/>
            <person name="Bishop-Lilly K.A."/>
            <person name="Detter C."/>
            <person name="Han C."/>
            <person name="Sozhamannan S."/>
            <person name="Rosenzweig C.N."/>
            <person name="Skowronski E.W."/>
        </authorList>
    </citation>
    <scope>NUCLEOTIDE SEQUENCE [LARGE SCALE GENOMIC DNA]</scope>
    <source>
        <strain evidence="3 4">1942</strain>
    </source>
</reference>
<dbReference type="Gene3D" id="3.40.50.720">
    <property type="entry name" value="NAD(P)-binding Rossmann-like Domain"/>
    <property type="match status" value="1"/>
</dbReference>
<feature type="domain" description="RCK C-terminal" evidence="2">
    <location>
        <begin position="138"/>
        <end position="222"/>
    </location>
</feature>